<dbReference type="EMBL" id="CP171853">
    <property type="protein sequence ID" value="XKM39600.1"/>
    <property type="molecule type" value="Genomic_DNA"/>
</dbReference>
<accession>A0ACD5EKV1</accession>
<organism evidence="1 2">
    <name type="scientific">Rhizobium ruizarguesonis</name>
    <dbReference type="NCBI Taxonomy" id="2081791"/>
    <lineage>
        <taxon>Bacteria</taxon>
        <taxon>Pseudomonadati</taxon>
        <taxon>Pseudomonadota</taxon>
        <taxon>Alphaproteobacteria</taxon>
        <taxon>Hyphomicrobiales</taxon>
        <taxon>Rhizobiaceae</taxon>
        <taxon>Rhizobium/Agrobacterium group</taxon>
        <taxon>Rhizobium</taxon>
    </lineage>
</organism>
<protein>
    <submittedName>
        <fullName evidence="1">Type II toxin-antitoxin system RelE/ParE family toxin</fullName>
    </submittedName>
</protein>
<evidence type="ECO:0000313" key="1">
    <source>
        <dbReference type="EMBL" id="XKM39600.1"/>
    </source>
</evidence>
<sequence length="107" mass="12513">MEIRARAIKPKRLIIAPSAIEDLRNIRRYIAESSPHYAQEFMADLTAKIAWIAEVDFTGSPRDHIAEGLRGLPYRNRCIYYRSYRDRIVVLRVKHGAEDIKPQDFEL</sequence>
<reference evidence="1" key="1">
    <citation type="submission" date="2024-10" db="EMBL/GenBank/DDBJ databases">
        <title>Strain of Rhizobium-related bacteria isolated fromm roots of Vavilovia formosa.</title>
        <authorList>
            <person name="Kimeklis A."/>
            <person name="Afonin A."/>
        </authorList>
    </citation>
    <scope>NUCLEOTIDE SEQUENCE</scope>
    <source>
        <strain evidence="1">Vaf-46</strain>
    </source>
</reference>
<evidence type="ECO:0000313" key="2">
    <source>
        <dbReference type="Proteomes" id="UP000078465"/>
    </source>
</evidence>
<dbReference type="Proteomes" id="UP000078465">
    <property type="component" value="Chromosome"/>
</dbReference>
<proteinExistence type="predicted"/>
<name>A0ACD5EKV1_9HYPH</name>
<gene>
    <name evidence="1" type="ORF">A4U53_025965</name>
</gene>